<feature type="domain" description="RNA polymerase sigma-70 region 2" evidence="5">
    <location>
        <begin position="10"/>
        <end position="74"/>
    </location>
</feature>
<evidence type="ECO:0000313" key="7">
    <source>
        <dbReference type="EMBL" id="AXR04941.1"/>
    </source>
</evidence>
<dbReference type="PANTHER" id="PTHR43133">
    <property type="entry name" value="RNA POLYMERASE ECF-TYPE SIGMA FACTO"/>
    <property type="match status" value="1"/>
</dbReference>
<name>A0A346NHD4_9ALTE</name>
<dbReference type="OrthoDB" id="9782108at2"/>
<dbReference type="GO" id="GO:0003677">
    <property type="term" value="F:DNA binding"/>
    <property type="evidence" value="ECO:0007669"/>
    <property type="project" value="InterPro"/>
</dbReference>
<dbReference type="InterPro" id="IPR013249">
    <property type="entry name" value="RNA_pol_sigma70_r4_t2"/>
</dbReference>
<keyword evidence="4" id="KW-0804">Transcription</keyword>
<evidence type="ECO:0000256" key="4">
    <source>
        <dbReference type="ARBA" id="ARBA00023163"/>
    </source>
</evidence>
<accession>A0A346NHD4</accession>
<evidence type="ECO:0000259" key="6">
    <source>
        <dbReference type="Pfam" id="PF08281"/>
    </source>
</evidence>
<dbReference type="EMBL" id="CP031769">
    <property type="protein sequence ID" value="AXR04941.1"/>
    <property type="molecule type" value="Genomic_DNA"/>
</dbReference>
<evidence type="ECO:0000256" key="1">
    <source>
        <dbReference type="ARBA" id="ARBA00010641"/>
    </source>
</evidence>
<organism evidence="7 8">
    <name type="scientific">Salinimonas sediminis</name>
    <dbReference type="NCBI Taxonomy" id="2303538"/>
    <lineage>
        <taxon>Bacteria</taxon>
        <taxon>Pseudomonadati</taxon>
        <taxon>Pseudomonadota</taxon>
        <taxon>Gammaproteobacteria</taxon>
        <taxon>Alteromonadales</taxon>
        <taxon>Alteromonadaceae</taxon>
        <taxon>Alteromonas/Salinimonas group</taxon>
        <taxon>Salinimonas</taxon>
    </lineage>
</organism>
<dbReference type="GO" id="GO:0006352">
    <property type="term" value="P:DNA-templated transcription initiation"/>
    <property type="evidence" value="ECO:0007669"/>
    <property type="project" value="InterPro"/>
</dbReference>
<dbReference type="InterPro" id="IPR007627">
    <property type="entry name" value="RNA_pol_sigma70_r2"/>
</dbReference>
<dbReference type="InterPro" id="IPR013324">
    <property type="entry name" value="RNA_pol_sigma_r3/r4-like"/>
</dbReference>
<reference evidence="7 8" key="1">
    <citation type="submission" date="2018-08" db="EMBL/GenBank/DDBJ databases">
        <title>Salinimonas sediminis sp. nov., a piezophilic bacterium isolated from a deep-sea sediment sample from the New Britain Trench.</title>
        <authorList>
            <person name="Cao J."/>
        </authorList>
    </citation>
    <scope>NUCLEOTIDE SEQUENCE [LARGE SCALE GENOMIC DNA]</scope>
    <source>
        <strain evidence="7 8">N102</strain>
    </source>
</reference>
<dbReference type="SUPFAM" id="SSF88946">
    <property type="entry name" value="Sigma2 domain of RNA polymerase sigma factors"/>
    <property type="match status" value="1"/>
</dbReference>
<sequence length="164" mass="18254">MSSNFDAILAEYGPLLSRVASSYEANPALREELTQDIALAVWQSLARFAGSCSIKTYILKVAHNRAVSHVAKHAKAPALENIDQHDFPHRAEGCMADLYEQDRKRQYLLDAVRTLPLQSRQVLTLSLEGVSYDDIAQICGLTRTHVGVLLNRAKTAIQRSLEHV</sequence>
<keyword evidence="8" id="KW-1185">Reference proteome</keyword>
<dbReference type="NCBIfam" id="TIGR02937">
    <property type="entry name" value="sigma70-ECF"/>
    <property type="match status" value="1"/>
</dbReference>
<dbReference type="PANTHER" id="PTHR43133:SF45">
    <property type="entry name" value="RNA POLYMERASE ECF-TYPE SIGMA FACTOR"/>
    <property type="match status" value="1"/>
</dbReference>
<dbReference type="InterPro" id="IPR039425">
    <property type="entry name" value="RNA_pol_sigma-70-like"/>
</dbReference>
<keyword evidence="2" id="KW-0805">Transcription regulation</keyword>
<dbReference type="Proteomes" id="UP000262073">
    <property type="component" value="Chromosome"/>
</dbReference>
<dbReference type="AlphaFoldDB" id="A0A346NHD4"/>
<proteinExistence type="inferred from homology"/>
<keyword evidence="3" id="KW-0731">Sigma factor</keyword>
<protein>
    <submittedName>
        <fullName evidence="7">Sigma-70 family RNA polymerase sigma factor</fullName>
    </submittedName>
</protein>
<dbReference type="InterPro" id="IPR014284">
    <property type="entry name" value="RNA_pol_sigma-70_dom"/>
</dbReference>
<evidence type="ECO:0000259" key="5">
    <source>
        <dbReference type="Pfam" id="PF04542"/>
    </source>
</evidence>
<comment type="similarity">
    <text evidence="1">Belongs to the sigma-70 factor family. ECF subfamily.</text>
</comment>
<evidence type="ECO:0000256" key="2">
    <source>
        <dbReference type="ARBA" id="ARBA00023015"/>
    </source>
</evidence>
<gene>
    <name evidence="7" type="ORF">D0Y50_00295</name>
</gene>
<dbReference type="Gene3D" id="1.10.1740.10">
    <property type="match status" value="1"/>
</dbReference>
<evidence type="ECO:0000313" key="8">
    <source>
        <dbReference type="Proteomes" id="UP000262073"/>
    </source>
</evidence>
<dbReference type="Gene3D" id="1.10.10.10">
    <property type="entry name" value="Winged helix-like DNA-binding domain superfamily/Winged helix DNA-binding domain"/>
    <property type="match status" value="1"/>
</dbReference>
<dbReference type="Pfam" id="PF04542">
    <property type="entry name" value="Sigma70_r2"/>
    <property type="match status" value="1"/>
</dbReference>
<dbReference type="KEGG" id="salm:D0Y50_00295"/>
<dbReference type="RefSeq" id="WP_108567663.1">
    <property type="nucleotide sequence ID" value="NZ_CP031769.1"/>
</dbReference>
<dbReference type="InterPro" id="IPR036388">
    <property type="entry name" value="WH-like_DNA-bd_sf"/>
</dbReference>
<evidence type="ECO:0000256" key="3">
    <source>
        <dbReference type="ARBA" id="ARBA00023082"/>
    </source>
</evidence>
<dbReference type="SUPFAM" id="SSF88659">
    <property type="entry name" value="Sigma3 and sigma4 domains of RNA polymerase sigma factors"/>
    <property type="match status" value="1"/>
</dbReference>
<feature type="domain" description="RNA polymerase sigma factor 70 region 4 type 2" evidence="6">
    <location>
        <begin position="106"/>
        <end position="156"/>
    </location>
</feature>
<dbReference type="GO" id="GO:0016987">
    <property type="term" value="F:sigma factor activity"/>
    <property type="evidence" value="ECO:0007669"/>
    <property type="project" value="UniProtKB-KW"/>
</dbReference>
<dbReference type="Pfam" id="PF08281">
    <property type="entry name" value="Sigma70_r4_2"/>
    <property type="match status" value="1"/>
</dbReference>
<dbReference type="InterPro" id="IPR013325">
    <property type="entry name" value="RNA_pol_sigma_r2"/>
</dbReference>